<organism evidence="2 3">
    <name type="scientific">Chenopodium quinoa</name>
    <name type="common">Quinoa</name>
    <dbReference type="NCBI Taxonomy" id="63459"/>
    <lineage>
        <taxon>Eukaryota</taxon>
        <taxon>Viridiplantae</taxon>
        <taxon>Streptophyta</taxon>
        <taxon>Embryophyta</taxon>
        <taxon>Tracheophyta</taxon>
        <taxon>Spermatophyta</taxon>
        <taxon>Magnoliopsida</taxon>
        <taxon>eudicotyledons</taxon>
        <taxon>Gunneridae</taxon>
        <taxon>Pentapetalae</taxon>
        <taxon>Caryophyllales</taxon>
        <taxon>Chenopodiaceae</taxon>
        <taxon>Chenopodioideae</taxon>
        <taxon>Atripliceae</taxon>
        <taxon>Chenopodium</taxon>
    </lineage>
</organism>
<reference evidence="2" key="1">
    <citation type="journal article" date="2017" name="Nature">
        <title>The genome of Chenopodium quinoa.</title>
        <authorList>
            <person name="Jarvis D.E."/>
            <person name="Ho Y.S."/>
            <person name="Lightfoot D.J."/>
            <person name="Schmoeckel S.M."/>
            <person name="Li B."/>
            <person name="Borm T.J.A."/>
            <person name="Ohyanagi H."/>
            <person name="Mineta K."/>
            <person name="Michell C.T."/>
            <person name="Saber N."/>
            <person name="Kharbatia N.M."/>
            <person name="Rupper R.R."/>
            <person name="Sharp A.R."/>
            <person name="Dally N."/>
            <person name="Boughton B.A."/>
            <person name="Woo Y.H."/>
            <person name="Gao G."/>
            <person name="Schijlen E.G.W.M."/>
            <person name="Guo X."/>
            <person name="Momin A.A."/>
            <person name="Negrao S."/>
            <person name="Al-Babili S."/>
            <person name="Gehring C."/>
            <person name="Roessner U."/>
            <person name="Jung C."/>
            <person name="Murphy K."/>
            <person name="Arold S.T."/>
            <person name="Gojobori T."/>
            <person name="van der Linden C.G."/>
            <person name="van Loo E.N."/>
            <person name="Jellen E.N."/>
            <person name="Maughan P.J."/>
            <person name="Tester M."/>
        </authorList>
    </citation>
    <scope>NUCLEOTIDE SEQUENCE [LARGE SCALE GENOMIC DNA]</scope>
    <source>
        <strain evidence="2">cv. PI 614886</strain>
    </source>
</reference>
<dbReference type="Gramene" id="AUR62023433-RA">
    <property type="protein sequence ID" value="AUR62023433-RA:cds"/>
    <property type="gene ID" value="AUR62023433"/>
</dbReference>
<sequence length="167" mass="19229">MFQALEVLKIDVNLGLHQASTMPSFRLPNLKLLYLFGTVINDHGFLPSMNEVVPCTCGKGTLEEQEFFKKTLAVTPSCCRSHLKRIEIDEYYGKEREVNMIVFLLRHAFVLEKLILSKGYQSVPVANEVTLTRALQNLPRASATCSIEFRIRKQPHERFRVWWRAGC</sequence>
<dbReference type="InterPro" id="IPR006566">
    <property type="entry name" value="FBD"/>
</dbReference>
<reference evidence="2" key="2">
    <citation type="submission" date="2021-03" db="UniProtKB">
        <authorList>
            <consortium name="EnsemblPlants"/>
        </authorList>
    </citation>
    <scope>IDENTIFICATION</scope>
</reference>
<dbReference type="AlphaFoldDB" id="A0A803M4R0"/>
<evidence type="ECO:0000313" key="3">
    <source>
        <dbReference type="Proteomes" id="UP000596660"/>
    </source>
</evidence>
<evidence type="ECO:0000259" key="1">
    <source>
        <dbReference type="SMART" id="SM00579"/>
    </source>
</evidence>
<name>A0A803M4R0_CHEQI</name>
<proteinExistence type="predicted"/>
<evidence type="ECO:0000313" key="2">
    <source>
        <dbReference type="EnsemblPlants" id="AUR62023433-RA:cds"/>
    </source>
</evidence>
<dbReference type="Proteomes" id="UP000596660">
    <property type="component" value="Unplaced"/>
</dbReference>
<protein>
    <recommendedName>
        <fullName evidence="1">FBD domain-containing protein</fullName>
    </recommendedName>
</protein>
<dbReference type="EnsemblPlants" id="AUR62023433-RA">
    <property type="protein sequence ID" value="AUR62023433-RA:cds"/>
    <property type="gene ID" value="AUR62023433"/>
</dbReference>
<keyword evidence="3" id="KW-1185">Reference proteome</keyword>
<accession>A0A803M4R0</accession>
<dbReference type="Pfam" id="PF08387">
    <property type="entry name" value="FBD"/>
    <property type="match status" value="1"/>
</dbReference>
<feature type="domain" description="FBD" evidence="1">
    <location>
        <begin position="77"/>
        <end position="150"/>
    </location>
</feature>
<dbReference type="SMART" id="SM00579">
    <property type="entry name" value="FBD"/>
    <property type="match status" value="1"/>
</dbReference>